<organism evidence="1 2">
    <name type="scientific">Entomophthora muscae</name>
    <dbReference type="NCBI Taxonomy" id="34485"/>
    <lineage>
        <taxon>Eukaryota</taxon>
        <taxon>Fungi</taxon>
        <taxon>Fungi incertae sedis</taxon>
        <taxon>Zoopagomycota</taxon>
        <taxon>Entomophthoromycotina</taxon>
        <taxon>Entomophthoromycetes</taxon>
        <taxon>Entomophthorales</taxon>
        <taxon>Entomophthoraceae</taxon>
        <taxon>Entomophthora</taxon>
    </lineage>
</organism>
<comment type="caution">
    <text evidence="1">The sequence shown here is derived from an EMBL/GenBank/DDBJ whole genome shotgun (WGS) entry which is preliminary data.</text>
</comment>
<sequence length="459" mass="51701">MNHLSVNASHHPSGNMTGVRRMQIIGQTKTRMSRTHTSTHFTRKKLTAEAVPSIVPSTGTGIGKTGYRAVLLPAKASSTDRNSLKSKNDSAVYDDEHGAIRSATLFKECDRGDAGLGFAVDRDFYIDWVHDSCNASDKQELPTSTKYSEGLEHSAAPTYLPGPDEKPGEAGKSPPLPDGYKLVWADEFDGKSLDLTKWEHEVNCLGGGNNEEQCYVIHDDVLKVDGGYLTLQAHPAPNGYELVPEDKCNADPDSVNHGACTNRKMVRSARIHTRSARWRYGRFEMKAKIPVGNFLWPAFWMLPADYKYGKWAASGEFDIMESRGQKPDEVGHALHYGAQWPDNVYSNQQYVQANLSSEFMVYGMDWDQRRIRFYVNDRYTYQVDTNRNWTSPTLKEASPYQSPGQPWDQDFIILLNLAVGGNFFPGAKYDPKSDPETWKQPFIVDYVRVYQEASYPQPN</sequence>
<proteinExistence type="predicted"/>
<dbReference type="Proteomes" id="UP001165960">
    <property type="component" value="Unassembled WGS sequence"/>
</dbReference>
<name>A0ACC2RDZ7_9FUNG</name>
<accession>A0ACC2RDZ7</accession>
<evidence type="ECO:0000313" key="2">
    <source>
        <dbReference type="Proteomes" id="UP001165960"/>
    </source>
</evidence>
<keyword evidence="2" id="KW-1185">Reference proteome</keyword>
<evidence type="ECO:0000313" key="1">
    <source>
        <dbReference type="EMBL" id="KAJ9048299.1"/>
    </source>
</evidence>
<protein>
    <submittedName>
        <fullName evidence="1">Uncharacterized protein</fullName>
    </submittedName>
</protein>
<reference evidence="1" key="1">
    <citation type="submission" date="2022-04" db="EMBL/GenBank/DDBJ databases">
        <title>Genome of the entomopathogenic fungus Entomophthora muscae.</title>
        <authorList>
            <person name="Elya C."/>
            <person name="Lovett B.R."/>
            <person name="Lee E."/>
            <person name="Macias A.M."/>
            <person name="Hajek A.E."/>
            <person name="De Bivort B.L."/>
            <person name="Kasson M.T."/>
            <person name="De Fine Licht H.H."/>
            <person name="Stajich J.E."/>
        </authorList>
    </citation>
    <scope>NUCLEOTIDE SEQUENCE</scope>
    <source>
        <strain evidence="1">Berkeley</strain>
    </source>
</reference>
<dbReference type="EMBL" id="QTSX02007449">
    <property type="protein sequence ID" value="KAJ9048299.1"/>
    <property type="molecule type" value="Genomic_DNA"/>
</dbReference>
<gene>
    <name evidence="1" type="ORF">DSO57_1036398</name>
</gene>